<evidence type="ECO:0000256" key="1">
    <source>
        <dbReference type="SAM" id="MobiDB-lite"/>
    </source>
</evidence>
<evidence type="ECO:0000313" key="3">
    <source>
        <dbReference type="EMBL" id="MBF9132287.1"/>
    </source>
</evidence>
<evidence type="ECO:0000259" key="2">
    <source>
        <dbReference type="PROSITE" id="PS51186"/>
    </source>
</evidence>
<dbReference type="SUPFAM" id="SSF55729">
    <property type="entry name" value="Acyl-CoA N-acyltransferases (Nat)"/>
    <property type="match status" value="1"/>
</dbReference>
<proteinExistence type="predicted"/>
<protein>
    <submittedName>
        <fullName evidence="3">GNAT family N-acetyltransferase</fullName>
    </submittedName>
</protein>
<name>A0ABS0H1F0_9ACTN</name>
<organism evidence="3 4">
    <name type="scientific">Plantactinospora alkalitolerans</name>
    <dbReference type="NCBI Taxonomy" id="2789879"/>
    <lineage>
        <taxon>Bacteria</taxon>
        <taxon>Bacillati</taxon>
        <taxon>Actinomycetota</taxon>
        <taxon>Actinomycetes</taxon>
        <taxon>Micromonosporales</taxon>
        <taxon>Micromonosporaceae</taxon>
        <taxon>Plantactinospora</taxon>
    </lineage>
</organism>
<feature type="region of interest" description="Disordered" evidence="1">
    <location>
        <begin position="228"/>
        <end position="254"/>
    </location>
</feature>
<keyword evidence="4" id="KW-1185">Reference proteome</keyword>
<dbReference type="RefSeq" id="WP_196203820.1">
    <property type="nucleotide sequence ID" value="NZ_JADPUN010000226.1"/>
</dbReference>
<dbReference type="EMBL" id="JADPUN010000226">
    <property type="protein sequence ID" value="MBF9132287.1"/>
    <property type="molecule type" value="Genomic_DNA"/>
</dbReference>
<reference evidence="3 4" key="1">
    <citation type="submission" date="2020-11" db="EMBL/GenBank/DDBJ databases">
        <title>A novel isolate from a Black sea contaminated sediment with potential to produce alkanes: Plantactinospora alkalitolerans sp. nov.</title>
        <authorList>
            <person name="Carro L."/>
            <person name="Veyisoglu A."/>
            <person name="Guven K."/>
            <person name="Schumann P."/>
            <person name="Klenk H.-P."/>
            <person name="Sahin N."/>
        </authorList>
    </citation>
    <scope>NUCLEOTIDE SEQUENCE [LARGE SCALE GENOMIC DNA]</scope>
    <source>
        <strain evidence="3 4">S1510</strain>
    </source>
</reference>
<dbReference type="Pfam" id="PF00583">
    <property type="entry name" value="Acetyltransf_1"/>
    <property type="match status" value="1"/>
</dbReference>
<accession>A0ABS0H1F0</accession>
<sequence>MPYATDPAAPRDSYSVPELTMAWGRGWAVSRGTSAPVGVPGGFRVDVGLPGHRVRHVLHTHDADVLGRLGRKLTAPGNWIKACGDPDEFRSALPDGWTMDTAGYLMTVRFREGAARPQPGYAVRVDTDPDSGVVVATVLDRAGEKAASGRLAPAGEFGIVDKVETEPNHRRRGLGTVVMRTLADRAAADGMRTGILVATDDGRALYRSLGWTVRSDVAGAFRPGGGKWSAGGTGMYRDQRASGITSRHDATTER</sequence>
<feature type="domain" description="N-acetyltransferase" evidence="2">
    <location>
        <begin position="94"/>
        <end position="240"/>
    </location>
</feature>
<gene>
    <name evidence="3" type="ORF">I0C86_25550</name>
</gene>
<dbReference type="Gene3D" id="3.40.630.30">
    <property type="match status" value="1"/>
</dbReference>
<dbReference type="InterPro" id="IPR016181">
    <property type="entry name" value="Acyl_CoA_acyltransferase"/>
</dbReference>
<dbReference type="InterPro" id="IPR000182">
    <property type="entry name" value="GNAT_dom"/>
</dbReference>
<dbReference type="Proteomes" id="UP000638560">
    <property type="component" value="Unassembled WGS sequence"/>
</dbReference>
<evidence type="ECO:0000313" key="4">
    <source>
        <dbReference type="Proteomes" id="UP000638560"/>
    </source>
</evidence>
<dbReference type="PROSITE" id="PS51186">
    <property type="entry name" value="GNAT"/>
    <property type="match status" value="1"/>
</dbReference>
<comment type="caution">
    <text evidence="3">The sequence shown here is derived from an EMBL/GenBank/DDBJ whole genome shotgun (WGS) entry which is preliminary data.</text>
</comment>